<dbReference type="AlphaFoldDB" id="A0A2J8AB98"/>
<name>A0A2J8AB98_9CHLO</name>
<keyword evidence="3" id="KW-1185">Reference proteome</keyword>
<feature type="non-terminal residue" evidence="2">
    <location>
        <position position="109"/>
    </location>
</feature>
<organism evidence="2 3">
    <name type="scientific">Tetrabaena socialis</name>
    <dbReference type="NCBI Taxonomy" id="47790"/>
    <lineage>
        <taxon>Eukaryota</taxon>
        <taxon>Viridiplantae</taxon>
        <taxon>Chlorophyta</taxon>
        <taxon>core chlorophytes</taxon>
        <taxon>Chlorophyceae</taxon>
        <taxon>CS clade</taxon>
        <taxon>Chlamydomonadales</taxon>
        <taxon>Tetrabaenaceae</taxon>
        <taxon>Tetrabaena</taxon>
    </lineage>
</organism>
<sequence length="109" mass="10493">MVAKSEASMPVSSALAKLAVATDLGTAARPSTSGPLHGTVANGGKAAHLLVALARQPSLQPAGPRTAAQPPAAAPPNGTSAPPAAAPTPRLPPLRPAAAPGVPSPTRPP</sequence>
<accession>A0A2J8AB98</accession>
<dbReference type="Proteomes" id="UP000236333">
    <property type="component" value="Unassembled WGS sequence"/>
</dbReference>
<gene>
    <name evidence="2" type="ORF">TSOC_003528</name>
</gene>
<feature type="compositionally biased region" description="Low complexity" evidence="1">
    <location>
        <begin position="61"/>
        <end position="83"/>
    </location>
</feature>
<dbReference type="EMBL" id="PGGS01000077">
    <property type="protein sequence ID" value="PNH09805.1"/>
    <property type="molecule type" value="Genomic_DNA"/>
</dbReference>
<evidence type="ECO:0000313" key="2">
    <source>
        <dbReference type="EMBL" id="PNH09805.1"/>
    </source>
</evidence>
<proteinExistence type="predicted"/>
<evidence type="ECO:0000313" key="3">
    <source>
        <dbReference type="Proteomes" id="UP000236333"/>
    </source>
</evidence>
<reference evidence="2 3" key="1">
    <citation type="journal article" date="2017" name="Mol. Biol. Evol.">
        <title>The 4-celled Tetrabaena socialis nuclear genome reveals the essential components for genetic control of cell number at the origin of multicellularity in the volvocine lineage.</title>
        <authorList>
            <person name="Featherston J."/>
            <person name="Arakaki Y."/>
            <person name="Hanschen E.R."/>
            <person name="Ferris P.J."/>
            <person name="Michod R.E."/>
            <person name="Olson B.J.S.C."/>
            <person name="Nozaki H."/>
            <person name="Durand P.M."/>
        </authorList>
    </citation>
    <scope>NUCLEOTIDE SEQUENCE [LARGE SCALE GENOMIC DNA]</scope>
    <source>
        <strain evidence="2 3">NIES-571</strain>
    </source>
</reference>
<feature type="region of interest" description="Disordered" evidence="1">
    <location>
        <begin position="52"/>
        <end position="109"/>
    </location>
</feature>
<comment type="caution">
    <text evidence="2">The sequence shown here is derived from an EMBL/GenBank/DDBJ whole genome shotgun (WGS) entry which is preliminary data.</text>
</comment>
<evidence type="ECO:0000256" key="1">
    <source>
        <dbReference type="SAM" id="MobiDB-lite"/>
    </source>
</evidence>
<protein>
    <submittedName>
        <fullName evidence="2">Uncharacterized protein</fullName>
    </submittedName>
</protein>
<feature type="compositionally biased region" description="Pro residues" evidence="1">
    <location>
        <begin position="84"/>
        <end position="95"/>
    </location>
</feature>